<dbReference type="GO" id="GO:0008270">
    <property type="term" value="F:zinc ion binding"/>
    <property type="evidence" value="ECO:0007669"/>
    <property type="project" value="InterPro"/>
</dbReference>
<name>A0A4R5NAJ0_9LACO</name>
<keyword evidence="2" id="KW-0479">Metal-binding</keyword>
<evidence type="ECO:0000256" key="4">
    <source>
        <dbReference type="ARBA" id="ARBA00022833"/>
    </source>
</evidence>
<dbReference type="STRING" id="907931.GCA_000165675_01629"/>
<protein>
    <recommendedName>
        <fullName evidence="5">Peptidase M10 metallopeptidase domain-containing protein</fullName>
    </recommendedName>
</protein>
<dbReference type="InterPro" id="IPR021190">
    <property type="entry name" value="Pept_M10A"/>
</dbReference>
<dbReference type="Proteomes" id="UP000295681">
    <property type="component" value="Unassembled WGS sequence"/>
</dbReference>
<feature type="domain" description="Peptidase M10 metallopeptidase" evidence="5">
    <location>
        <begin position="93"/>
        <end position="222"/>
    </location>
</feature>
<gene>
    <name evidence="6" type="ORF">C5L23_000926</name>
</gene>
<evidence type="ECO:0000313" key="7">
    <source>
        <dbReference type="Proteomes" id="UP000295681"/>
    </source>
</evidence>
<evidence type="ECO:0000256" key="2">
    <source>
        <dbReference type="ARBA" id="ARBA00022723"/>
    </source>
</evidence>
<dbReference type="Gene3D" id="3.40.390.10">
    <property type="entry name" value="Collagenase (Catalytic Domain)"/>
    <property type="match status" value="1"/>
</dbReference>
<dbReference type="PRINTS" id="PR00138">
    <property type="entry name" value="MATRIXIN"/>
</dbReference>
<keyword evidence="7" id="KW-1185">Reference proteome</keyword>
<sequence length="224" mass="24706">MKFSRIVKLVIVVVAIIFVVQNPDKVATGKAWVTNQVQQLATLLNTQGGQNTPTSNISSRQSTTSHTDATALNGAIWPKRTLKVYFDVSLNSKPAYATAWQRAFDNWNAAKVLTLTKVDNKNQADIVLTTENRDDTMQAGVAETQFLLNPITGKKSITHVTAKLNEHYLDDYSAVRKMNTAEHELGHALGLDHVSDHASVMQPQGSEYGIQTADINQLKALYQN</sequence>
<dbReference type="EMBL" id="PUFI01000005">
    <property type="protein sequence ID" value="TDG69464.1"/>
    <property type="molecule type" value="Genomic_DNA"/>
</dbReference>
<keyword evidence="1" id="KW-0645">Protease</keyword>
<dbReference type="InterPro" id="IPR001818">
    <property type="entry name" value="Pept_M10_metallopeptidase"/>
</dbReference>
<evidence type="ECO:0000313" key="6">
    <source>
        <dbReference type="EMBL" id="TDG69464.1"/>
    </source>
</evidence>
<keyword evidence="3" id="KW-0378">Hydrolase</keyword>
<dbReference type="InterPro" id="IPR024079">
    <property type="entry name" value="MetalloPept_cat_dom_sf"/>
</dbReference>
<comment type="caution">
    <text evidence="6">The sequence shown here is derived from an EMBL/GenBank/DDBJ whole genome shotgun (WGS) entry which is preliminary data.</text>
</comment>
<dbReference type="GO" id="GO:0031012">
    <property type="term" value="C:extracellular matrix"/>
    <property type="evidence" value="ECO:0007669"/>
    <property type="project" value="InterPro"/>
</dbReference>
<dbReference type="Pfam" id="PF00413">
    <property type="entry name" value="Peptidase_M10"/>
    <property type="match status" value="1"/>
</dbReference>
<reference evidence="6 7" key="1">
    <citation type="journal article" date="2019" name="Appl. Microbiol. Biotechnol.">
        <title>Uncovering carbohydrate metabolism through a genotype-phenotype association study of 56 lactic acid bacteria genomes.</title>
        <authorList>
            <person name="Buron-Moles G."/>
            <person name="Chailyan A."/>
            <person name="Dolejs I."/>
            <person name="Forster J."/>
            <person name="Miks M.H."/>
        </authorList>
    </citation>
    <scope>NUCLEOTIDE SEQUENCE [LARGE SCALE GENOMIC DNA]</scope>
    <source>
        <strain evidence="6 7">ATCC 700006</strain>
    </source>
</reference>
<dbReference type="AlphaFoldDB" id="A0A4R5NAJ0"/>
<evidence type="ECO:0000256" key="1">
    <source>
        <dbReference type="ARBA" id="ARBA00022670"/>
    </source>
</evidence>
<evidence type="ECO:0000256" key="3">
    <source>
        <dbReference type="ARBA" id="ARBA00022801"/>
    </source>
</evidence>
<evidence type="ECO:0000259" key="5">
    <source>
        <dbReference type="Pfam" id="PF00413"/>
    </source>
</evidence>
<proteinExistence type="predicted"/>
<organism evidence="6 7">
    <name type="scientific">Leuconostoc fallax</name>
    <dbReference type="NCBI Taxonomy" id="1251"/>
    <lineage>
        <taxon>Bacteria</taxon>
        <taxon>Bacillati</taxon>
        <taxon>Bacillota</taxon>
        <taxon>Bacilli</taxon>
        <taxon>Lactobacillales</taxon>
        <taxon>Lactobacillaceae</taxon>
        <taxon>Leuconostoc</taxon>
    </lineage>
</organism>
<accession>A0A4R5NAJ0</accession>
<dbReference type="CDD" id="cd04268">
    <property type="entry name" value="ZnMc_MMP_like"/>
    <property type="match status" value="1"/>
</dbReference>
<dbReference type="GO" id="GO:0004222">
    <property type="term" value="F:metalloendopeptidase activity"/>
    <property type="evidence" value="ECO:0007669"/>
    <property type="project" value="InterPro"/>
</dbReference>
<dbReference type="PANTHER" id="PTHR10201">
    <property type="entry name" value="MATRIX METALLOPROTEINASE"/>
    <property type="match status" value="1"/>
</dbReference>
<keyword evidence="4" id="KW-0862">Zinc</keyword>
<dbReference type="SUPFAM" id="SSF55486">
    <property type="entry name" value="Metalloproteases ('zincins'), catalytic domain"/>
    <property type="match status" value="1"/>
</dbReference>
<dbReference type="RefSeq" id="WP_010006956.1">
    <property type="nucleotide sequence ID" value="NZ_JAGYGP010000001.1"/>
</dbReference>
<dbReference type="GO" id="GO:0006508">
    <property type="term" value="P:proteolysis"/>
    <property type="evidence" value="ECO:0007669"/>
    <property type="project" value="UniProtKB-KW"/>
</dbReference>